<reference evidence="1 2" key="1">
    <citation type="submission" date="2015-08" db="EMBL/GenBank/DDBJ databases">
        <title>Enterococcus genome sequence.</title>
        <authorList>
            <person name="Acedo J.Z."/>
            <person name="Vederas J.C."/>
        </authorList>
    </citation>
    <scope>NUCLEOTIDE SEQUENCE [LARGE SCALE GENOMIC DNA]</scope>
    <source>
        <strain evidence="1 2">49</strain>
    </source>
</reference>
<protein>
    <submittedName>
        <fullName evidence="1">Uncharacterized protein</fullName>
    </submittedName>
</protein>
<keyword evidence="2" id="KW-1185">Reference proteome</keyword>
<comment type="caution">
    <text evidence="1">The sequence shown here is derived from an EMBL/GenBank/DDBJ whole genome shotgun (WGS) entry which is preliminary data.</text>
</comment>
<dbReference type="EMBL" id="LHUG01000013">
    <property type="protein sequence ID" value="PAB00032.1"/>
    <property type="molecule type" value="Genomic_DNA"/>
</dbReference>
<accession>A0A267HP62</accession>
<name>A0A267HP62_9ENTE</name>
<dbReference type="RefSeq" id="WP_071863534.1">
    <property type="nucleotide sequence ID" value="NZ_JBHLVQ010000015.1"/>
</dbReference>
<organism evidence="1 2">
    <name type="scientific">Enterococcus canintestini</name>
    <dbReference type="NCBI Taxonomy" id="317010"/>
    <lineage>
        <taxon>Bacteria</taxon>
        <taxon>Bacillati</taxon>
        <taxon>Bacillota</taxon>
        <taxon>Bacilli</taxon>
        <taxon>Lactobacillales</taxon>
        <taxon>Enterococcaceae</taxon>
        <taxon>Enterococcus</taxon>
    </lineage>
</organism>
<gene>
    <name evidence="1" type="ORF">AKL21_12060</name>
</gene>
<evidence type="ECO:0000313" key="1">
    <source>
        <dbReference type="EMBL" id="PAB00032.1"/>
    </source>
</evidence>
<evidence type="ECO:0000313" key="2">
    <source>
        <dbReference type="Proteomes" id="UP000216797"/>
    </source>
</evidence>
<proteinExistence type="predicted"/>
<dbReference type="Proteomes" id="UP000216797">
    <property type="component" value="Unassembled WGS sequence"/>
</dbReference>
<dbReference type="OrthoDB" id="9903118at2"/>
<sequence>MKIGKNKGMLFSLILNLLLIGAMLVFFVKANNTQLMLDTRSLSTHSYIPKRDSKKWDSSNPKGYYLFTKDDQSIEITTFQGKIVFKSKYTFIGNGVYELSDSKGYIVAKNKGLDIYLKERNPLIFESYITFDK</sequence>
<dbReference type="AlphaFoldDB" id="A0A267HP62"/>